<dbReference type="OrthoDB" id="2376019at2"/>
<protein>
    <submittedName>
        <fullName evidence="2">Uncharacterized protein</fullName>
    </submittedName>
</protein>
<dbReference type="EMBL" id="FPBV01000043">
    <property type="protein sequence ID" value="SFV08305.1"/>
    <property type="molecule type" value="Genomic_DNA"/>
</dbReference>
<keyword evidence="3" id="KW-1185">Reference proteome</keyword>
<dbReference type="Pfam" id="PF24091">
    <property type="entry name" value="DUF7376"/>
    <property type="match status" value="1"/>
</dbReference>
<accession>A0A1I7LF49</accession>
<dbReference type="InterPro" id="IPR055800">
    <property type="entry name" value="DUF7376"/>
</dbReference>
<gene>
    <name evidence="2" type="ORF">SAMN05421543_14311</name>
</gene>
<proteinExistence type="predicted"/>
<organism evidence="2 3">
    <name type="scientific">Alicyclobacillus macrosporangiidus</name>
    <dbReference type="NCBI Taxonomy" id="392015"/>
    <lineage>
        <taxon>Bacteria</taxon>
        <taxon>Bacillati</taxon>
        <taxon>Bacillota</taxon>
        <taxon>Bacilli</taxon>
        <taxon>Bacillales</taxon>
        <taxon>Alicyclobacillaceae</taxon>
        <taxon>Alicyclobacillus</taxon>
    </lineage>
</organism>
<dbReference type="RefSeq" id="WP_074956669.1">
    <property type="nucleotide sequence ID" value="NZ_FPBV01000043.1"/>
</dbReference>
<keyword evidence="1" id="KW-0175">Coiled coil</keyword>
<dbReference type="AlphaFoldDB" id="A0A1I7LF49"/>
<reference evidence="3" key="1">
    <citation type="submission" date="2016-10" db="EMBL/GenBank/DDBJ databases">
        <authorList>
            <person name="Varghese N."/>
        </authorList>
    </citation>
    <scope>NUCLEOTIDE SEQUENCE [LARGE SCALE GENOMIC DNA]</scope>
    <source>
        <strain evidence="3">DSM 17980</strain>
    </source>
</reference>
<evidence type="ECO:0000313" key="3">
    <source>
        <dbReference type="Proteomes" id="UP000183508"/>
    </source>
</evidence>
<feature type="coiled-coil region" evidence="1">
    <location>
        <begin position="12"/>
        <end position="42"/>
    </location>
</feature>
<dbReference type="Proteomes" id="UP000183508">
    <property type="component" value="Unassembled WGS sequence"/>
</dbReference>
<sequence>MAGVRADIQVAVDQYLELYAEAKKMEKKLEALRQVIEAYMKENGLDQVEHTDRRGHIQLIVQQRPITTSRYTTYDAAEISSLLPPNVRKKCIVEVIDKDKLEALAKLGEVSADVLSRKQTNSSVSWVVRYQK</sequence>
<evidence type="ECO:0000256" key="1">
    <source>
        <dbReference type="SAM" id="Coils"/>
    </source>
</evidence>
<name>A0A1I7LF49_9BACL</name>
<evidence type="ECO:0000313" key="2">
    <source>
        <dbReference type="EMBL" id="SFV08305.1"/>
    </source>
</evidence>